<keyword evidence="1" id="KW-1133">Transmembrane helix</keyword>
<evidence type="ECO:0000256" key="1">
    <source>
        <dbReference type="SAM" id="Phobius"/>
    </source>
</evidence>
<feature type="transmembrane region" description="Helical" evidence="1">
    <location>
        <begin position="20"/>
        <end position="43"/>
    </location>
</feature>
<feature type="transmembrane region" description="Helical" evidence="1">
    <location>
        <begin position="55"/>
        <end position="77"/>
    </location>
</feature>
<evidence type="ECO:0000313" key="3">
    <source>
        <dbReference type="Proteomes" id="UP000590442"/>
    </source>
</evidence>
<dbReference type="RefSeq" id="WP_167963721.1">
    <property type="nucleotide sequence ID" value="NZ_JAATJJ010000001.1"/>
</dbReference>
<reference evidence="2 3" key="1">
    <citation type="submission" date="2020-03" db="EMBL/GenBank/DDBJ databases">
        <title>Genomic Encyclopedia of Type Strains, Phase IV (KMG-IV): sequencing the most valuable type-strain genomes for metagenomic binning, comparative biology and taxonomic classification.</title>
        <authorList>
            <person name="Goeker M."/>
        </authorList>
    </citation>
    <scope>NUCLEOTIDE SEQUENCE [LARGE SCALE GENOMIC DNA]</scope>
    <source>
        <strain evidence="2 3">DSM 29762</strain>
    </source>
</reference>
<accession>A0A846R4G9</accession>
<organism evidence="2 3">
    <name type="scientific">Saonia flava</name>
    <dbReference type="NCBI Taxonomy" id="523696"/>
    <lineage>
        <taxon>Bacteria</taxon>
        <taxon>Pseudomonadati</taxon>
        <taxon>Bacteroidota</taxon>
        <taxon>Flavobacteriia</taxon>
        <taxon>Flavobacteriales</taxon>
        <taxon>Flavobacteriaceae</taxon>
        <taxon>Saonia</taxon>
    </lineage>
</organism>
<proteinExistence type="predicted"/>
<dbReference type="EMBL" id="JAATJJ010000001">
    <property type="protein sequence ID" value="NJB71699.1"/>
    <property type="molecule type" value="Genomic_DNA"/>
</dbReference>
<gene>
    <name evidence="2" type="ORF">GGR42_002161</name>
</gene>
<sequence length="136" mass="16227">MEQIEKKIEKKIERRMKKRLTKAVKIIFAIIFGILMAILVGYVVMRLWNWLMPDLFGLTTITYWQAVGIFILAKLFFGMGHCGSNGGGKKAKNKFKNRKCESFRNDFSEWKHYDKFWKEEGETAYKEYVERKQKEQ</sequence>
<dbReference type="Proteomes" id="UP000590442">
    <property type="component" value="Unassembled WGS sequence"/>
</dbReference>
<dbReference type="AlphaFoldDB" id="A0A846R4G9"/>
<keyword evidence="3" id="KW-1185">Reference proteome</keyword>
<comment type="caution">
    <text evidence="2">The sequence shown here is derived from an EMBL/GenBank/DDBJ whole genome shotgun (WGS) entry which is preliminary data.</text>
</comment>
<protein>
    <submittedName>
        <fullName evidence="2">Uncharacterized protein</fullName>
    </submittedName>
</protein>
<name>A0A846R4G9_9FLAO</name>
<keyword evidence="1" id="KW-0812">Transmembrane</keyword>
<evidence type="ECO:0000313" key="2">
    <source>
        <dbReference type="EMBL" id="NJB71699.1"/>
    </source>
</evidence>
<keyword evidence="1" id="KW-0472">Membrane</keyword>